<evidence type="ECO:0000256" key="6">
    <source>
        <dbReference type="ARBA" id="ARBA00022619"/>
    </source>
</evidence>
<name>A0A3D3RAH3_9PLAN</name>
<evidence type="ECO:0000256" key="10">
    <source>
        <dbReference type="ARBA" id="ARBA00022857"/>
    </source>
</evidence>
<keyword evidence="10 13" id="KW-0521">NADP</keyword>
<dbReference type="GO" id="GO:0008270">
    <property type="term" value="F:zinc ion binding"/>
    <property type="evidence" value="ECO:0007669"/>
    <property type="project" value="InterPro"/>
</dbReference>
<comment type="cofactor">
    <cofactor evidence="13 16">
        <name>Zn(2+)</name>
        <dbReference type="ChEBI" id="CHEBI:29105"/>
    </cofactor>
    <text evidence="13 16">Binds 1 zinc ion.</text>
</comment>
<comment type="function">
    <text evidence="1 13">Converts 2,5-diamino-6-(ribosylamino)-4(3h)-pyrimidinone 5'-phosphate into 5-amino-6-(ribosylamino)-2,4(1h,3h)-pyrimidinedione 5'-phosphate.</text>
</comment>
<dbReference type="PROSITE" id="PS00903">
    <property type="entry name" value="CYT_DCMP_DEAMINASES_1"/>
    <property type="match status" value="1"/>
</dbReference>
<dbReference type="InterPro" id="IPR002734">
    <property type="entry name" value="RibDG_C"/>
</dbReference>
<evidence type="ECO:0000256" key="9">
    <source>
        <dbReference type="ARBA" id="ARBA00022833"/>
    </source>
</evidence>
<dbReference type="InterPro" id="IPR050765">
    <property type="entry name" value="Riboflavin_Biosynth_HTPR"/>
</dbReference>
<feature type="binding site" evidence="16">
    <location>
        <position position="83"/>
    </location>
    <ligand>
        <name>Zn(2+)</name>
        <dbReference type="ChEBI" id="CHEBI:29105"/>
        <note>catalytic</note>
    </ligand>
</feature>
<evidence type="ECO:0000256" key="16">
    <source>
        <dbReference type="PIRSR" id="PIRSR006769-3"/>
    </source>
</evidence>
<feature type="binding site" evidence="15">
    <location>
        <position position="178"/>
    </location>
    <ligand>
        <name>NADP(+)</name>
        <dbReference type="ChEBI" id="CHEBI:58349"/>
    </ligand>
</feature>
<feature type="active site" description="Proton donor" evidence="14">
    <location>
        <position position="60"/>
    </location>
</feature>
<evidence type="ECO:0000256" key="11">
    <source>
        <dbReference type="ARBA" id="ARBA00023002"/>
    </source>
</evidence>
<evidence type="ECO:0000256" key="14">
    <source>
        <dbReference type="PIRSR" id="PIRSR006769-1"/>
    </source>
</evidence>
<evidence type="ECO:0000313" key="18">
    <source>
        <dbReference type="EMBL" id="HCO24610.1"/>
    </source>
</evidence>
<dbReference type="NCBIfam" id="TIGR00326">
    <property type="entry name" value="eubact_ribD"/>
    <property type="match status" value="1"/>
</dbReference>
<dbReference type="InterPro" id="IPR024072">
    <property type="entry name" value="DHFR-like_dom_sf"/>
</dbReference>
<accession>A0A3D3RAH3</accession>
<feature type="binding site" evidence="15">
    <location>
        <position position="229"/>
    </location>
    <ligand>
        <name>NADP(+)</name>
        <dbReference type="ChEBI" id="CHEBI:58349"/>
    </ligand>
</feature>
<feature type="domain" description="CMP/dCMP-type deaminase" evidence="17">
    <location>
        <begin position="8"/>
        <end position="131"/>
    </location>
</feature>
<feature type="binding site" evidence="15">
    <location>
        <begin position="307"/>
        <end position="313"/>
    </location>
    <ligand>
        <name>NADP(+)</name>
        <dbReference type="ChEBI" id="CHEBI:58349"/>
    </ligand>
</feature>
<dbReference type="InterPro" id="IPR016192">
    <property type="entry name" value="APOBEC/CMP_deaminase_Zn-bd"/>
</dbReference>
<dbReference type="UniPathway" id="UPA00275">
    <property type="reaction ID" value="UER00401"/>
</dbReference>
<dbReference type="SUPFAM" id="SSF53927">
    <property type="entry name" value="Cytidine deaminase-like"/>
    <property type="match status" value="1"/>
</dbReference>
<comment type="similarity">
    <text evidence="5 13">In the C-terminal section; belongs to the HTP reductase family.</text>
</comment>
<feature type="binding site" evidence="16">
    <location>
        <position position="92"/>
    </location>
    <ligand>
        <name>Zn(2+)</name>
        <dbReference type="ChEBI" id="CHEBI:29105"/>
        <note>catalytic</note>
    </ligand>
</feature>
<keyword evidence="7 13" id="KW-0479">Metal-binding</keyword>
<keyword evidence="6 13" id="KW-0686">Riboflavin biosynthesis</keyword>
<dbReference type="PIRSF" id="PIRSF006769">
    <property type="entry name" value="RibD"/>
    <property type="match status" value="1"/>
</dbReference>
<comment type="pathway">
    <text evidence="2 13">Cofactor biosynthesis; riboflavin biosynthesis; 5-amino-6-(D-ribitylamino)uracil from GTP: step 2/4.</text>
</comment>
<gene>
    <name evidence="18" type="primary">ribD</name>
    <name evidence="18" type="ORF">DIT97_16855</name>
</gene>
<dbReference type="CDD" id="cd01284">
    <property type="entry name" value="Riboflavin_deaminase-reductase"/>
    <property type="match status" value="1"/>
</dbReference>
<dbReference type="EC" id="3.5.4.26" evidence="13"/>
<feature type="binding site" evidence="15">
    <location>
        <position position="204"/>
    </location>
    <ligand>
        <name>NADP(+)</name>
        <dbReference type="ChEBI" id="CHEBI:58349"/>
    </ligand>
</feature>
<dbReference type="Pfam" id="PF01872">
    <property type="entry name" value="RibD_C"/>
    <property type="match status" value="1"/>
</dbReference>
<evidence type="ECO:0000313" key="19">
    <source>
        <dbReference type="Proteomes" id="UP000263642"/>
    </source>
</evidence>
<proteinExistence type="inferred from homology"/>
<evidence type="ECO:0000256" key="12">
    <source>
        <dbReference type="ARBA" id="ARBA00023268"/>
    </source>
</evidence>
<dbReference type="GO" id="GO:0009231">
    <property type="term" value="P:riboflavin biosynthetic process"/>
    <property type="evidence" value="ECO:0007669"/>
    <property type="project" value="UniProtKB-UniPathway"/>
</dbReference>
<dbReference type="EC" id="1.1.1.193" evidence="13"/>
<dbReference type="GO" id="GO:0008703">
    <property type="term" value="F:5-amino-6-(5-phosphoribosylamino)uracil reductase activity"/>
    <property type="evidence" value="ECO:0007669"/>
    <property type="project" value="UniProtKB-EC"/>
</dbReference>
<evidence type="ECO:0000256" key="4">
    <source>
        <dbReference type="ARBA" id="ARBA00005259"/>
    </source>
</evidence>
<keyword evidence="8 13" id="KW-0378">Hydrolase</keyword>
<feature type="binding site" evidence="15">
    <location>
        <position position="176"/>
    </location>
    <ligand>
        <name>substrate</name>
    </ligand>
</feature>
<feature type="binding site" evidence="15">
    <location>
        <position position="212"/>
    </location>
    <ligand>
        <name>substrate</name>
    </ligand>
</feature>
<feature type="binding site" evidence="15">
    <location>
        <position position="162"/>
    </location>
    <ligand>
        <name>NADP(+)</name>
        <dbReference type="ChEBI" id="CHEBI:58349"/>
    </ligand>
</feature>
<keyword evidence="9 13" id="KW-0862">Zinc</keyword>
<evidence type="ECO:0000256" key="1">
    <source>
        <dbReference type="ARBA" id="ARBA00002151"/>
    </source>
</evidence>
<sequence length="377" mass="41043">MDPIRVFSSPEEVMHRALELARRGTGSVEPNPAVGSIIVDHSLKLIGEGYHQQCGGPHAEIHALNMAGEQSQGKTIYVTLEPCCHQGKTGPCSQALIRAGIKKVVIAMRDPAPHVDGGGIEELKQAGIEVEVGLLESEAQALVRPFVKRVTQGLPWIHAKWAMTLDGKIATRTGHSQWISNPRSRERVHELRGRMDAIMVGQRTAAADDPLLTARPPGKRIPARIVIDSQARLSVQSQLVQTVAEAPVIVVAHPSASQKKILQLEQAGVEVLQFSNSTSETESQPNLRLCMQELARRDMTNILVEGGGSLLGSCFDQRLIDEVHVFIAPKIIGGAEAVTPIAGKGLEMIPELHNLQDYQIQQLDSDIYVNGRVEHHT</sequence>
<dbReference type="PROSITE" id="PS51747">
    <property type="entry name" value="CYT_DCMP_DEAMINASES_2"/>
    <property type="match status" value="1"/>
</dbReference>
<comment type="caution">
    <text evidence="18">The sequence shown here is derived from an EMBL/GenBank/DDBJ whole genome shotgun (WGS) entry which is preliminary data.</text>
</comment>
<dbReference type="GO" id="GO:0008835">
    <property type="term" value="F:diaminohydroxyphosphoribosylaminopyrimidine deaminase activity"/>
    <property type="evidence" value="ECO:0007669"/>
    <property type="project" value="UniProtKB-EC"/>
</dbReference>
<dbReference type="InterPro" id="IPR002125">
    <property type="entry name" value="CMP_dCMP_dom"/>
</dbReference>
<evidence type="ECO:0000256" key="13">
    <source>
        <dbReference type="PIRNR" id="PIRNR006769"/>
    </source>
</evidence>
<comment type="catalytic activity">
    <reaction evidence="13">
        <text>5-amino-6-(5-phospho-D-ribitylamino)uracil + NADP(+) = 5-amino-6-(5-phospho-D-ribosylamino)uracil + NADPH + H(+)</text>
        <dbReference type="Rhea" id="RHEA:17845"/>
        <dbReference type="ChEBI" id="CHEBI:15378"/>
        <dbReference type="ChEBI" id="CHEBI:57783"/>
        <dbReference type="ChEBI" id="CHEBI:58349"/>
        <dbReference type="ChEBI" id="CHEBI:58421"/>
        <dbReference type="ChEBI" id="CHEBI:58453"/>
        <dbReference type="EC" id="1.1.1.193"/>
    </reaction>
</comment>
<organism evidence="18 19">
    <name type="scientific">Gimesia maris</name>
    <dbReference type="NCBI Taxonomy" id="122"/>
    <lineage>
        <taxon>Bacteria</taxon>
        <taxon>Pseudomonadati</taxon>
        <taxon>Planctomycetota</taxon>
        <taxon>Planctomycetia</taxon>
        <taxon>Planctomycetales</taxon>
        <taxon>Planctomycetaceae</taxon>
        <taxon>Gimesia</taxon>
    </lineage>
</organism>
<evidence type="ECO:0000256" key="3">
    <source>
        <dbReference type="ARBA" id="ARBA00004910"/>
    </source>
</evidence>
<dbReference type="PANTHER" id="PTHR38011">
    <property type="entry name" value="DIHYDROFOLATE REDUCTASE FAMILY PROTEIN (AFU_ORTHOLOGUE AFUA_8G06820)"/>
    <property type="match status" value="1"/>
</dbReference>
<dbReference type="EMBL" id="DQAY01000104">
    <property type="protein sequence ID" value="HCO24610.1"/>
    <property type="molecule type" value="Genomic_DNA"/>
</dbReference>
<dbReference type="Gene3D" id="3.40.430.10">
    <property type="entry name" value="Dihydrofolate Reductase, subunit A"/>
    <property type="match status" value="1"/>
</dbReference>
<dbReference type="GO" id="GO:0050661">
    <property type="term" value="F:NADP binding"/>
    <property type="evidence" value="ECO:0007669"/>
    <property type="project" value="InterPro"/>
</dbReference>
<dbReference type="Proteomes" id="UP000263642">
    <property type="component" value="Unassembled WGS sequence"/>
</dbReference>
<feature type="binding site" evidence="15">
    <location>
        <position position="215"/>
    </location>
    <ligand>
        <name>substrate</name>
    </ligand>
</feature>
<keyword evidence="12" id="KW-0511">Multifunctional enzyme</keyword>
<evidence type="ECO:0000256" key="5">
    <source>
        <dbReference type="ARBA" id="ARBA00007417"/>
    </source>
</evidence>
<feature type="binding site" evidence="15">
    <location>
        <position position="192"/>
    </location>
    <ligand>
        <name>substrate</name>
    </ligand>
</feature>
<feature type="binding site" evidence="15">
    <location>
        <position position="208"/>
    </location>
    <ligand>
        <name>NADP(+)</name>
        <dbReference type="ChEBI" id="CHEBI:58349"/>
    </ligand>
</feature>
<dbReference type="InterPro" id="IPR016193">
    <property type="entry name" value="Cytidine_deaminase-like"/>
</dbReference>
<evidence type="ECO:0000256" key="2">
    <source>
        <dbReference type="ARBA" id="ARBA00004882"/>
    </source>
</evidence>
<evidence type="ECO:0000256" key="15">
    <source>
        <dbReference type="PIRSR" id="PIRSR006769-2"/>
    </source>
</evidence>
<dbReference type="Gene3D" id="3.40.140.10">
    <property type="entry name" value="Cytidine Deaminase, domain 2"/>
    <property type="match status" value="1"/>
</dbReference>
<reference evidence="18 19" key="1">
    <citation type="journal article" date="2018" name="Nat. Biotechnol.">
        <title>A standardized bacterial taxonomy based on genome phylogeny substantially revises the tree of life.</title>
        <authorList>
            <person name="Parks D.H."/>
            <person name="Chuvochina M."/>
            <person name="Waite D.W."/>
            <person name="Rinke C."/>
            <person name="Skarshewski A."/>
            <person name="Chaumeil P.A."/>
            <person name="Hugenholtz P."/>
        </authorList>
    </citation>
    <scope>NUCLEOTIDE SEQUENCE [LARGE SCALE GENOMIC DNA]</scope>
    <source>
        <strain evidence="18">UBA9375</strain>
    </source>
</reference>
<dbReference type="Pfam" id="PF00383">
    <property type="entry name" value="dCMP_cyt_deam_1"/>
    <property type="match status" value="1"/>
</dbReference>
<evidence type="ECO:0000256" key="8">
    <source>
        <dbReference type="ARBA" id="ARBA00022801"/>
    </source>
</evidence>
<dbReference type="SUPFAM" id="SSF53597">
    <property type="entry name" value="Dihydrofolate reductase-like"/>
    <property type="match status" value="1"/>
</dbReference>
<comment type="similarity">
    <text evidence="4 13">In the N-terminal section; belongs to the cytidine and deoxycytidylate deaminase family.</text>
</comment>
<feature type="binding site" evidence="16">
    <location>
        <position position="58"/>
    </location>
    <ligand>
        <name>Zn(2+)</name>
        <dbReference type="ChEBI" id="CHEBI:29105"/>
        <note>catalytic</note>
    </ligand>
</feature>
<feature type="binding site" evidence="15">
    <location>
        <position position="305"/>
    </location>
    <ligand>
        <name>substrate</name>
    </ligand>
</feature>
<dbReference type="PANTHER" id="PTHR38011:SF7">
    <property type="entry name" value="2,5-DIAMINO-6-RIBOSYLAMINO-4(3H)-PYRIMIDINONE 5'-PHOSPHATE REDUCTASE"/>
    <property type="match status" value="1"/>
</dbReference>
<dbReference type="InterPro" id="IPR011549">
    <property type="entry name" value="RibD_C"/>
</dbReference>
<dbReference type="NCBIfam" id="TIGR00227">
    <property type="entry name" value="ribD_Cterm"/>
    <property type="match status" value="1"/>
</dbReference>
<comment type="catalytic activity">
    <reaction evidence="13">
        <text>2,5-diamino-6-hydroxy-4-(5-phosphoribosylamino)-pyrimidine + H2O + H(+) = 5-amino-6-(5-phospho-D-ribosylamino)uracil + NH4(+)</text>
        <dbReference type="Rhea" id="RHEA:21868"/>
        <dbReference type="ChEBI" id="CHEBI:15377"/>
        <dbReference type="ChEBI" id="CHEBI:15378"/>
        <dbReference type="ChEBI" id="CHEBI:28938"/>
        <dbReference type="ChEBI" id="CHEBI:58453"/>
        <dbReference type="ChEBI" id="CHEBI:58614"/>
        <dbReference type="EC" id="3.5.4.26"/>
    </reaction>
</comment>
<comment type="pathway">
    <text evidence="3 13">Cofactor biosynthesis; riboflavin biosynthesis; 5-amino-6-(D-ribitylamino)uracil from GTP: step 3/4.</text>
</comment>
<dbReference type="FunFam" id="3.40.140.10:FF:000025">
    <property type="entry name" value="Riboflavin biosynthesis protein RibD"/>
    <property type="match status" value="1"/>
</dbReference>
<evidence type="ECO:0000259" key="17">
    <source>
        <dbReference type="PROSITE" id="PS51747"/>
    </source>
</evidence>
<dbReference type="InterPro" id="IPR004794">
    <property type="entry name" value="Eubact_RibD"/>
</dbReference>
<evidence type="ECO:0000256" key="7">
    <source>
        <dbReference type="ARBA" id="ARBA00022723"/>
    </source>
</evidence>
<dbReference type="AlphaFoldDB" id="A0A3D3RAH3"/>
<keyword evidence="11 13" id="KW-0560">Oxidoreductase</keyword>
<protein>
    <recommendedName>
        <fullName evidence="13">Riboflavin biosynthesis protein RibD</fullName>
    </recommendedName>
    <domain>
        <recommendedName>
            <fullName evidence="13">Diaminohydroxyphosphoribosylaminopyrimidine deaminase</fullName>
            <shortName evidence="13">DRAP deaminase</shortName>
            <ecNumber evidence="13">3.5.4.26</ecNumber>
        </recommendedName>
        <alternativeName>
            <fullName evidence="13">Riboflavin-specific deaminase</fullName>
        </alternativeName>
    </domain>
    <domain>
        <recommendedName>
            <fullName evidence="13">5-amino-6-(5-phosphoribosylamino)uracil reductase</fullName>
            <ecNumber evidence="13">1.1.1.193</ecNumber>
        </recommendedName>
        <alternativeName>
            <fullName evidence="13">HTP reductase</fullName>
        </alternativeName>
    </domain>
</protein>